<feature type="domain" description="Glycolipid transfer protein" evidence="2">
    <location>
        <begin position="25"/>
        <end position="159"/>
    </location>
</feature>
<dbReference type="Pfam" id="PF08718">
    <property type="entry name" value="GLTP"/>
    <property type="match status" value="1"/>
</dbReference>
<dbReference type="GO" id="GO:1902388">
    <property type="term" value="F:ceramide 1-phosphate transfer activity"/>
    <property type="evidence" value="ECO:0007669"/>
    <property type="project" value="TreeGrafter"/>
</dbReference>
<dbReference type="Gene3D" id="1.10.3520.10">
    <property type="entry name" value="Glycolipid transfer protein"/>
    <property type="match status" value="1"/>
</dbReference>
<evidence type="ECO:0000313" key="3">
    <source>
        <dbReference type="EMBL" id="JAV15880.1"/>
    </source>
</evidence>
<proteinExistence type="predicted"/>
<dbReference type="GO" id="GO:0016020">
    <property type="term" value="C:membrane"/>
    <property type="evidence" value="ECO:0007669"/>
    <property type="project" value="TreeGrafter"/>
</dbReference>
<dbReference type="GO" id="GO:0005829">
    <property type="term" value="C:cytosol"/>
    <property type="evidence" value="ECO:0007669"/>
    <property type="project" value="TreeGrafter"/>
</dbReference>
<dbReference type="PANTHER" id="PTHR10219:SF25">
    <property type="entry name" value="PLECKSTRIN HOMOLOGY DOMAIN-CONTAINING FAMILY A MEMBER 8"/>
    <property type="match status" value="1"/>
</dbReference>
<dbReference type="SUPFAM" id="SSF110004">
    <property type="entry name" value="Glycolipid transfer protein, GLTP"/>
    <property type="match status" value="1"/>
</dbReference>
<organism evidence="3">
    <name type="scientific">Haematobia irritans</name>
    <name type="common">Horn fly</name>
    <name type="synonym">Conops irritans</name>
    <dbReference type="NCBI Taxonomy" id="7368"/>
    <lineage>
        <taxon>Eukaryota</taxon>
        <taxon>Metazoa</taxon>
        <taxon>Ecdysozoa</taxon>
        <taxon>Arthropoda</taxon>
        <taxon>Hexapoda</taxon>
        <taxon>Insecta</taxon>
        <taxon>Pterygota</taxon>
        <taxon>Neoptera</taxon>
        <taxon>Endopterygota</taxon>
        <taxon>Diptera</taxon>
        <taxon>Brachycera</taxon>
        <taxon>Muscomorpha</taxon>
        <taxon>Muscoidea</taxon>
        <taxon>Muscidae</taxon>
        <taxon>Haematobia</taxon>
    </lineage>
</organism>
<evidence type="ECO:0000259" key="2">
    <source>
        <dbReference type="Pfam" id="PF08718"/>
    </source>
</evidence>
<dbReference type="InterPro" id="IPR036497">
    <property type="entry name" value="GLTP_sf"/>
</dbReference>
<dbReference type="EMBL" id="GFDG01002919">
    <property type="protein sequence ID" value="JAV15880.1"/>
    <property type="molecule type" value="Transcribed_RNA"/>
</dbReference>
<protein>
    <submittedName>
        <fullName evidence="3">Putative glycolipid transfer protein</fullName>
    </submittedName>
</protein>
<name>A0A1L8EAT9_HAEIR</name>
<accession>A0A1L8EAT9</accession>
<keyword evidence="1" id="KW-0813">Transport</keyword>
<dbReference type="FunFam" id="1.10.3520.10:FF:000001">
    <property type="entry name" value="Pleckstrin domain-containing family A member 8"/>
    <property type="match status" value="1"/>
</dbReference>
<dbReference type="GO" id="GO:1902387">
    <property type="term" value="F:ceramide 1-phosphate binding"/>
    <property type="evidence" value="ECO:0007669"/>
    <property type="project" value="TreeGrafter"/>
</dbReference>
<evidence type="ECO:0000256" key="1">
    <source>
        <dbReference type="ARBA" id="ARBA00022448"/>
    </source>
</evidence>
<dbReference type="PANTHER" id="PTHR10219">
    <property type="entry name" value="GLYCOLIPID TRANSFER PROTEIN-RELATED"/>
    <property type="match status" value="1"/>
</dbReference>
<dbReference type="InterPro" id="IPR014830">
    <property type="entry name" value="Glycolipid_transfer_prot_dom"/>
</dbReference>
<reference evidence="3" key="1">
    <citation type="submission" date="2017-01" db="EMBL/GenBank/DDBJ databases">
        <title>An insight into the sialome and mialome of the horn fly, Haematobia irritans.</title>
        <authorList>
            <person name="Breijo M."/>
            <person name="Boiani M."/>
            <person name="Ures X."/>
            <person name="Rocha S."/>
            <person name="Sequeira M."/>
            <person name="Ribeiro J.M."/>
        </authorList>
    </citation>
    <scope>NUCLEOTIDE SEQUENCE</scope>
</reference>
<dbReference type="AlphaFoldDB" id="A0A1L8EAT9"/>
<sequence length="202" mass="23372">MEQNQMARIQFNQLKGFPPTIDDKVETEIFLAASNEIVDVIRSFGTLFTPVINDMAGNIAKIQKVYVKDCNKFKYLDDLIILNIGVDNMAANALLWLKRGLQLVCTFFENIYNDAQNTEVVKKHLQDAYEKTLKPYHGFIVQSTIKIIYSWIPTRSQLIGQGPQHDENMKVLSTYLPTMRWHLNRIDDLLKKRNATAQFFNI</sequence>